<proteinExistence type="predicted"/>
<organism evidence="1 2">
    <name type="scientific">Corchorus capsularis</name>
    <name type="common">Jute</name>
    <dbReference type="NCBI Taxonomy" id="210143"/>
    <lineage>
        <taxon>Eukaryota</taxon>
        <taxon>Viridiplantae</taxon>
        <taxon>Streptophyta</taxon>
        <taxon>Embryophyta</taxon>
        <taxon>Tracheophyta</taxon>
        <taxon>Spermatophyta</taxon>
        <taxon>Magnoliopsida</taxon>
        <taxon>eudicotyledons</taxon>
        <taxon>Gunneridae</taxon>
        <taxon>Pentapetalae</taxon>
        <taxon>rosids</taxon>
        <taxon>malvids</taxon>
        <taxon>Malvales</taxon>
        <taxon>Malvaceae</taxon>
        <taxon>Grewioideae</taxon>
        <taxon>Apeibeae</taxon>
        <taxon>Corchorus</taxon>
    </lineage>
</organism>
<dbReference type="Gene3D" id="3.80.10.10">
    <property type="entry name" value="Ribonuclease Inhibitor"/>
    <property type="match status" value="1"/>
</dbReference>
<dbReference type="OrthoDB" id="1394818at2759"/>
<reference evidence="1 2" key="1">
    <citation type="submission" date="2013-09" db="EMBL/GenBank/DDBJ databases">
        <title>Corchorus capsularis genome sequencing.</title>
        <authorList>
            <person name="Alam M."/>
            <person name="Haque M.S."/>
            <person name="Islam M.S."/>
            <person name="Emdad E.M."/>
            <person name="Islam M.M."/>
            <person name="Ahmed B."/>
            <person name="Halim A."/>
            <person name="Hossen Q.M.M."/>
            <person name="Hossain M.Z."/>
            <person name="Ahmed R."/>
            <person name="Khan M.M."/>
            <person name="Islam R."/>
            <person name="Rashid M.M."/>
            <person name="Khan S.A."/>
            <person name="Rahman M.S."/>
            <person name="Alam M."/>
        </authorList>
    </citation>
    <scope>NUCLEOTIDE SEQUENCE [LARGE SCALE GENOMIC DNA]</scope>
    <source>
        <strain evidence="2">cv. CVL-1</strain>
        <tissue evidence="1">Whole seedling</tissue>
    </source>
</reference>
<gene>
    <name evidence="1" type="ORF">CCACVL1_13482</name>
</gene>
<dbReference type="InterPro" id="IPR032675">
    <property type="entry name" value="LRR_dom_sf"/>
</dbReference>
<accession>A0A1R3IB04</accession>
<sequence length="61" mass="6960">MILENLYLDNYKLSVVPPELGELKTLKLLVVDYNMLVSVPAFQVNFASKRELRASLASEFE</sequence>
<dbReference type="AlphaFoldDB" id="A0A1R3IB04"/>
<comment type="caution">
    <text evidence="1">The sequence shown here is derived from an EMBL/GenBank/DDBJ whole genome shotgun (WGS) entry which is preliminary data.</text>
</comment>
<dbReference type="Proteomes" id="UP000188268">
    <property type="component" value="Unassembled WGS sequence"/>
</dbReference>
<dbReference type="SUPFAM" id="SSF52075">
    <property type="entry name" value="Outer arm dynein light chain 1"/>
    <property type="match status" value="1"/>
</dbReference>
<dbReference type="STRING" id="210143.A0A1R3IB04"/>
<name>A0A1R3IB04_COCAP</name>
<evidence type="ECO:0000313" key="2">
    <source>
        <dbReference type="Proteomes" id="UP000188268"/>
    </source>
</evidence>
<protein>
    <submittedName>
        <fullName evidence="1">Uncharacterized protein</fullName>
    </submittedName>
</protein>
<dbReference type="EMBL" id="AWWV01010360">
    <property type="protein sequence ID" value="OMO79740.1"/>
    <property type="molecule type" value="Genomic_DNA"/>
</dbReference>
<dbReference type="Gramene" id="OMO79740">
    <property type="protein sequence ID" value="OMO79740"/>
    <property type="gene ID" value="CCACVL1_13482"/>
</dbReference>
<keyword evidence="2" id="KW-1185">Reference proteome</keyword>
<evidence type="ECO:0000313" key="1">
    <source>
        <dbReference type="EMBL" id="OMO79740.1"/>
    </source>
</evidence>